<evidence type="ECO:0000313" key="9">
    <source>
        <dbReference type="Proteomes" id="UP000033874"/>
    </source>
</evidence>
<evidence type="ECO:0000256" key="3">
    <source>
        <dbReference type="ARBA" id="ARBA00023002"/>
    </source>
</evidence>
<comment type="caution">
    <text evidence="6">Lacks conserved residue(s) required for the propagation of feature annotation.</text>
</comment>
<dbReference type="AlphaFoldDB" id="A0A0M3AKI3"/>
<evidence type="ECO:0000256" key="1">
    <source>
        <dbReference type="ARBA" id="ARBA00022630"/>
    </source>
</evidence>
<feature type="binding site" evidence="6">
    <location>
        <begin position="27"/>
        <end position="29"/>
    </location>
    <ligand>
        <name>FMN</name>
        <dbReference type="ChEBI" id="CHEBI:58210"/>
    </ligand>
</feature>
<dbReference type="PANTHER" id="PTHR43741">
    <property type="entry name" value="FMN-DEPENDENT NADH-AZOREDUCTASE 1"/>
    <property type="match status" value="1"/>
</dbReference>
<dbReference type="HAMAP" id="MF_01216">
    <property type="entry name" value="Azoreductase_type1"/>
    <property type="match status" value="1"/>
</dbReference>
<comment type="cofactor">
    <cofactor evidence="6">
        <name>FMN</name>
        <dbReference type="ChEBI" id="CHEBI:58210"/>
    </cofactor>
    <text evidence="6">Binds 1 FMN per subunit.</text>
</comment>
<sequence>METASNWPGKSAPHLLHIVGSPRRGVSASLDVAERFIEAWTAEDATRTVGTLDIWEMDLPSFDGAALEAKYASLAGTEMAGEAARVWATIRELGQLFHAADIILIGVPMWNFGIPYRLKHLIDAVTQKDVLYEFDGQNMRGLLAGRKLVLTAARGARLGGDYPEKDFDHQIAYMQIWARMVGITDVHAIVAEGTLFGPEADAAARGPARATAIELARTL</sequence>
<protein>
    <recommendedName>
        <fullName evidence="6">FMN dependent NADH:quinone oxidoreductase</fullName>
        <ecNumber evidence="6">1.6.5.-</ecNumber>
    </recommendedName>
    <alternativeName>
        <fullName evidence="6">Azo-dye reductase</fullName>
    </alternativeName>
    <alternativeName>
        <fullName evidence="6">FMN-dependent NADH-azo compound oxidoreductase</fullName>
    </alternativeName>
    <alternativeName>
        <fullName evidence="6">FMN-dependent NADH-azoreductase</fullName>
        <ecNumber evidence="6">1.7.1.17</ecNumber>
    </alternativeName>
</protein>
<dbReference type="GO" id="GO:0016652">
    <property type="term" value="F:oxidoreductase activity, acting on NAD(P)H as acceptor"/>
    <property type="evidence" value="ECO:0007669"/>
    <property type="project" value="UniProtKB-UniRule"/>
</dbReference>
<accession>A0A0M3AKI3</accession>
<feature type="domain" description="Flavodoxin-like fold" evidence="7">
    <location>
        <begin position="14"/>
        <end position="208"/>
    </location>
</feature>
<dbReference type="EMBL" id="LBIC01000010">
    <property type="protein sequence ID" value="KKW90350.1"/>
    <property type="molecule type" value="Genomic_DNA"/>
</dbReference>
<evidence type="ECO:0000313" key="8">
    <source>
        <dbReference type="EMBL" id="KKW90350.1"/>
    </source>
</evidence>
<comment type="catalytic activity">
    <reaction evidence="6">
        <text>2 a quinone + NADH + H(+) = 2 a 1,4-benzosemiquinone + NAD(+)</text>
        <dbReference type="Rhea" id="RHEA:65952"/>
        <dbReference type="ChEBI" id="CHEBI:15378"/>
        <dbReference type="ChEBI" id="CHEBI:57540"/>
        <dbReference type="ChEBI" id="CHEBI:57945"/>
        <dbReference type="ChEBI" id="CHEBI:132124"/>
        <dbReference type="ChEBI" id="CHEBI:134225"/>
    </reaction>
</comment>
<dbReference type="STRING" id="56193.YP76_20335"/>
<comment type="function">
    <text evidence="6">Also exhibits azoreductase activity. Catalyzes the reductive cleavage of the azo bond in aromatic azo compounds to the corresponding amines.</text>
</comment>
<evidence type="ECO:0000259" key="7">
    <source>
        <dbReference type="Pfam" id="PF02525"/>
    </source>
</evidence>
<dbReference type="PATRIC" id="fig|56193.3.peg.4273"/>
<keyword evidence="2 6" id="KW-0288">FMN</keyword>
<dbReference type="InterPro" id="IPR050104">
    <property type="entry name" value="FMN-dep_NADH:Q_OxRdtase_AzoR1"/>
</dbReference>
<name>A0A0M3AKI3_9SPHN</name>
<feature type="binding site" evidence="6">
    <location>
        <position position="21"/>
    </location>
    <ligand>
        <name>FMN</name>
        <dbReference type="ChEBI" id="CHEBI:58210"/>
    </ligand>
</feature>
<gene>
    <name evidence="6" type="primary">azoR</name>
    <name evidence="8" type="ORF">YP76_20335</name>
</gene>
<keyword evidence="1 6" id="KW-0285">Flavoprotein</keyword>
<dbReference type="InterPro" id="IPR003680">
    <property type="entry name" value="Flavodoxin_fold"/>
</dbReference>
<dbReference type="InterPro" id="IPR029039">
    <property type="entry name" value="Flavoprotein-like_sf"/>
</dbReference>
<evidence type="ECO:0000256" key="4">
    <source>
        <dbReference type="ARBA" id="ARBA00023027"/>
    </source>
</evidence>
<keyword evidence="3 6" id="KW-0560">Oxidoreductase</keyword>
<evidence type="ECO:0000256" key="6">
    <source>
        <dbReference type="HAMAP-Rule" id="MF_01216"/>
    </source>
</evidence>
<feature type="binding site" evidence="6">
    <location>
        <begin position="109"/>
        <end position="112"/>
    </location>
    <ligand>
        <name>FMN</name>
        <dbReference type="ChEBI" id="CHEBI:58210"/>
    </ligand>
</feature>
<proteinExistence type="inferred from homology"/>
<comment type="subunit">
    <text evidence="6">Homodimer.</text>
</comment>
<dbReference type="EC" id="1.6.5.-" evidence="6"/>
<dbReference type="GO" id="GO:0016655">
    <property type="term" value="F:oxidoreductase activity, acting on NAD(P)H, quinone or similar compound as acceptor"/>
    <property type="evidence" value="ECO:0007669"/>
    <property type="project" value="InterPro"/>
</dbReference>
<evidence type="ECO:0000256" key="5">
    <source>
        <dbReference type="ARBA" id="ARBA00048542"/>
    </source>
</evidence>
<dbReference type="RefSeq" id="WP_046765436.1">
    <property type="nucleotide sequence ID" value="NZ_LBIC01000010.1"/>
</dbReference>
<comment type="function">
    <text evidence="6">Quinone reductase that provides resistance to thiol-specific stress caused by electrophilic quinones.</text>
</comment>
<dbReference type="EC" id="1.7.1.17" evidence="6"/>
<reference evidence="8 9" key="1">
    <citation type="submission" date="2015-04" db="EMBL/GenBank/DDBJ databases">
        <title>Genome sequence of aromatic hydrocarbons-degrading Sphingobium chungbukense DJ77.</title>
        <authorList>
            <person name="Kim Y.-C."/>
            <person name="Chae J.-C."/>
        </authorList>
    </citation>
    <scope>NUCLEOTIDE SEQUENCE [LARGE SCALE GENOMIC DNA]</scope>
    <source>
        <strain evidence="8 9">DJ77</strain>
    </source>
</reference>
<dbReference type="Pfam" id="PF02525">
    <property type="entry name" value="Flavodoxin_2"/>
    <property type="match status" value="1"/>
</dbReference>
<comment type="catalytic activity">
    <reaction evidence="5">
        <text>N,N-dimethyl-1,4-phenylenediamine + anthranilate + 2 NAD(+) = 2-(4-dimethylaminophenyl)diazenylbenzoate + 2 NADH + 2 H(+)</text>
        <dbReference type="Rhea" id="RHEA:55872"/>
        <dbReference type="ChEBI" id="CHEBI:15378"/>
        <dbReference type="ChEBI" id="CHEBI:15783"/>
        <dbReference type="ChEBI" id="CHEBI:16567"/>
        <dbReference type="ChEBI" id="CHEBI:57540"/>
        <dbReference type="ChEBI" id="CHEBI:57945"/>
        <dbReference type="ChEBI" id="CHEBI:71579"/>
        <dbReference type="EC" id="1.7.1.17"/>
    </reaction>
    <physiologicalReaction direction="right-to-left" evidence="5">
        <dbReference type="Rhea" id="RHEA:55874"/>
    </physiologicalReaction>
</comment>
<keyword evidence="9" id="KW-1185">Reference proteome</keyword>
<dbReference type="Proteomes" id="UP000033874">
    <property type="component" value="Unassembled WGS sequence"/>
</dbReference>
<keyword evidence="4 6" id="KW-0520">NAD</keyword>
<dbReference type="PANTHER" id="PTHR43741:SF4">
    <property type="entry name" value="FMN-DEPENDENT NADH:QUINONE OXIDOREDUCTASE"/>
    <property type="match status" value="1"/>
</dbReference>
<organism evidence="8 9">
    <name type="scientific">Sphingobium chungbukense</name>
    <dbReference type="NCBI Taxonomy" id="56193"/>
    <lineage>
        <taxon>Bacteria</taxon>
        <taxon>Pseudomonadati</taxon>
        <taxon>Pseudomonadota</taxon>
        <taxon>Alphaproteobacteria</taxon>
        <taxon>Sphingomonadales</taxon>
        <taxon>Sphingomonadaceae</taxon>
        <taxon>Sphingobium</taxon>
    </lineage>
</organism>
<comment type="caution">
    <text evidence="8">The sequence shown here is derived from an EMBL/GenBank/DDBJ whole genome shotgun (WGS) entry which is preliminary data.</text>
</comment>
<dbReference type="GO" id="GO:0010181">
    <property type="term" value="F:FMN binding"/>
    <property type="evidence" value="ECO:0007669"/>
    <property type="project" value="UniProtKB-UniRule"/>
</dbReference>
<dbReference type="GO" id="GO:0009055">
    <property type="term" value="F:electron transfer activity"/>
    <property type="evidence" value="ECO:0007669"/>
    <property type="project" value="UniProtKB-UniRule"/>
</dbReference>
<dbReference type="Gene3D" id="3.40.50.360">
    <property type="match status" value="1"/>
</dbReference>
<evidence type="ECO:0000256" key="2">
    <source>
        <dbReference type="ARBA" id="ARBA00022643"/>
    </source>
</evidence>
<dbReference type="SUPFAM" id="SSF52218">
    <property type="entry name" value="Flavoproteins"/>
    <property type="match status" value="1"/>
</dbReference>
<dbReference type="InterPro" id="IPR023048">
    <property type="entry name" value="NADH:quinone_OxRdtase_FMN_depd"/>
</dbReference>
<comment type="similarity">
    <text evidence="6">Belongs to the azoreductase type 1 family.</text>
</comment>